<dbReference type="Proteomes" id="UP000182658">
    <property type="component" value="Unassembled WGS sequence"/>
</dbReference>
<name>A0A1J7IBE6_9PEZI</name>
<accession>A0A1J7IBE6</accession>
<protein>
    <submittedName>
        <fullName evidence="2">Uncharacterized protein</fullName>
    </submittedName>
</protein>
<feature type="region of interest" description="Disordered" evidence="1">
    <location>
        <begin position="1"/>
        <end position="86"/>
    </location>
</feature>
<dbReference type="AlphaFoldDB" id="A0A1J7IBE6"/>
<dbReference type="EMBL" id="KV875102">
    <property type="protein sequence ID" value="OIW24999.1"/>
    <property type="molecule type" value="Genomic_DNA"/>
</dbReference>
<sequence>MSASQDSASRDHSRGSHRTNDSKKSSSSSDSKEPHTSHESYPPLHHPYHASSSHGRSHQLPSGLARSHSANSSSSGTSSSSSSADSAEHWPFSVRDIPDLDAVINAHLDELTKVLRHVGHHKDRLEDFADDKQDLLWQIFLARTGACPQRPGREETVAAQGREELIQCWRVAAANKHLAKKNLERAEHRLADFMSVLFKLLTERDRRRRVDRGTGH</sequence>
<feature type="compositionally biased region" description="Basic and acidic residues" evidence="1">
    <location>
        <begin position="8"/>
        <end position="38"/>
    </location>
</feature>
<proteinExistence type="predicted"/>
<evidence type="ECO:0000256" key="1">
    <source>
        <dbReference type="SAM" id="MobiDB-lite"/>
    </source>
</evidence>
<reference evidence="2 3" key="1">
    <citation type="submission" date="2016-10" db="EMBL/GenBank/DDBJ databases">
        <title>Draft genome sequence of Coniochaeta ligniaria NRRL30616, a lignocellulolytic fungus for bioabatement of inhibitors in plant biomass hydrolysates.</title>
        <authorList>
            <consortium name="DOE Joint Genome Institute"/>
            <person name="Jimenez D.J."/>
            <person name="Hector R.E."/>
            <person name="Riley R."/>
            <person name="Sun H."/>
            <person name="Grigoriev I.V."/>
            <person name="Van Elsas J.D."/>
            <person name="Nichols N.N."/>
        </authorList>
    </citation>
    <scope>NUCLEOTIDE SEQUENCE [LARGE SCALE GENOMIC DNA]</scope>
    <source>
        <strain evidence="2 3">NRRL 30616</strain>
    </source>
</reference>
<evidence type="ECO:0000313" key="2">
    <source>
        <dbReference type="EMBL" id="OIW24999.1"/>
    </source>
</evidence>
<organism evidence="2 3">
    <name type="scientific">Coniochaeta ligniaria NRRL 30616</name>
    <dbReference type="NCBI Taxonomy" id="1408157"/>
    <lineage>
        <taxon>Eukaryota</taxon>
        <taxon>Fungi</taxon>
        <taxon>Dikarya</taxon>
        <taxon>Ascomycota</taxon>
        <taxon>Pezizomycotina</taxon>
        <taxon>Sordariomycetes</taxon>
        <taxon>Sordariomycetidae</taxon>
        <taxon>Coniochaetales</taxon>
        <taxon>Coniochaetaceae</taxon>
        <taxon>Coniochaeta</taxon>
    </lineage>
</organism>
<dbReference type="InParanoid" id="A0A1J7IBE6"/>
<dbReference type="OrthoDB" id="5241562at2759"/>
<evidence type="ECO:0000313" key="3">
    <source>
        <dbReference type="Proteomes" id="UP000182658"/>
    </source>
</evidence>
<feature type="compositionally biased region" description="Low complexity" evidence="1">
    <location>
        <begin position="62"/>
        <end position="85"/>
    </location>
</feature>
<keyword evidence="3" id="KW-1185">Reference proteome</keyword>
<gene>
    <name evidence="2" type="ORF">CONLIGDRAFT_636121</name>
</gene>